<accession>A0A0M1DA22</accession>
<feature type="active site" description="Charge relay system" evidence="10">
    <location>
        <position position="107"/>
    </location>
</feature>
<evidence type="ECO:0000313" key="13">
    <source>
        <dbReference type="EMBL" id="EKZ1929330.1"/>
    </source>
</evidence>
<evidence type="ECO:0000256" key="11">
    <source>
        <dbReference type="PIRSR" id="PIRSR006113-2"/>
    </source>
</evidence>
<evidence type="ECO:0000256" key="8">
    <source>
        <dbReference type="ARBA" id="ARBA00048807"/>
    </source>
</evidence>
<dbReference type="EMBL" id="ABLOJW010000013">
    <property type="protein sequence ID" value="EKT4093101.1"/>
    <property type="molecule type" value="Genomic_DNA"/>
</dbReference>
<dbReference type="GO" id="GO:0070497">
    <property type="term" value="F:6-carboxytetrahydropterin synthase activity"/>
    <property type="evidence" value="ECO:0007669"/>
    <property type="project" value="UniProtKB-EC"/>
</dbReference>
<evidence type="ECO:0000256" key="2">
    <source>
        <dbReference type="ARBA" id="ARBA00008900"/>
    </source>
</evidence>
<evidence type="ECO:0000313" key="12">
    <source>
        <dbReference type="EMBL" id="EKT4093101.1"/>
    </source>
</evidence>
<dbReference type="OrthoDB" id="9804698at2"/>
<dbReference type="PANTHER" id="PTHR12589:SF7">
    <property type="entry name" value="6-PYRUVOYL TETRAHYDROBIOPTERIN SYNTHASE"/>
    <property type="match status" value="1"/>
</dbReference>
<evidence type="ECO:0000313" key="15">
    <source>
        <dbReference type="EMBL" id="PJL34457.1"/>
    </source>
</evidence>
<keyword evidence="6 9" id="KW-0862">Zinc</keyword>
<evidence type="ECO:0000313" key="17">
    <source>
        <dbReference type="Proteomes" id="UP000216433"/>
    </source>
</evidence>
<feature type="binding site" evidence="11">
    <location>
        <position position="28"/>
    </location>
    <ligand>
        <name>Zn(2+)</name>
        <dbReference type="ChEBI" id="CHEBI:29105"/>
    </ligand>
</feature>
<reference evidence="13" key="5">
    <citation type="submission" date="2023-08" db="EMBL/GenBank/DDBJ databases">
        <authorList>
            <consortium name="Clinical and Environmental Microbiology Branch: Whole genome sequencing antimicrobial resistance pathogens in the healthcare setting"/>
        </authorList>
    </citation>
    <scope>NUCLEOTIDE SEQUENCE</scope>
    <source>
        <strain evidence="13">2023CJ-00293</strain>
    </source>
</reference>
<sequence length="120" mass="13520">MEIFKVFMLEAAHRLPNVPPGHKCARLHGHSFRVELKVEGEPGAQTGWIMDFGDVKAAFQPIYDRLDHHYLNDIPGLENPTSENLAVWIWNELKPSLPALSEITVHETCTSGCRYRGPTA</sequence>
<dbReference type="GO" id="GO:0008616">
    <property type="term" value="P:tRNA queuosine(34) biosynthetic process"/>
    <property type="evidence" value="ECO:0007669"/>
    <property type="project" value="UniProtKB-KW"/>
</dbReference>
<dbReference type="PIRSF" id="PIRSF006113">
    <property type="entry name" value="PTP_synth"/>
    <property type="match status" value="1"/>
</dbReference>
<evidence type="ECO:0000256" key="4">
    <source>
        <dbReference type="ARBA" id="ARBA00022723"/>
    </source>
</evidence>
<protein>
    <recommendedName>
        <fullName evidence="3 9">6-carboxy-5,6,7,8-tetrahydropterin synthase</fullName>
        <ecNumber evidence="9">4.-.-.-</ecNumber>
    </recommendedName>
</protein>
<dbReference type="InterPro" id="IPR007115">
    <property type="entry name" value="6-PTP_synth/QueD"/>
</dbReference>
<comment type="catalytic activity">
    <reaction evidence="8 9">
        <text>7,8-dihydroneopterin 3'-triphosphate + H2O = 6-carboxy-5,6,7,8-tetrahydropterin + triphosphate + acetaldehyde + 2 H(+)</text>
        <dbReference type="Rhea" id="RHEA:27966"/>
        <dbReference type="ChEBI" id="CHEBI:15343"/>
        <dbReference type="ChEBI" id="CHEBI:15377"/>
        <dbReference type="ChEBI" id="CHEBI:15378"/>
        <dbReference type="ChEBI" id="CHEBI:18036"/>
        <dbReference type="ChEBI" id="CHEBI:58462"/>
        <dbReference type="ChEBI" id="CHEBI:61032"/>
        <dbReference type="EC" id="4.1.2.50"/>
    </reaction>
</comment>
<dbReference type="Proteomes" id="UP001225498">
    <property type="component" value="Unassembled WGS sequence"/>
</dbReference>
<feature type="binding site" evidence="11">
    <location>
        <position position="13"/>
    </location>
    <ligand>
        <name>Zn(2+)</name>
        <dbReference type="ChEBI" id="CHEBI:29105"/>
    </ligand>
</feature>
<dbReference type="InterPro" id="IPR038418">
    <property type="entry name" value="6-PTP_synth/QueD_sf"/>
</dbReference>
<dbReference type="PANTHER" id="PTHR12589">
    <property type="entry name" value="PYRUVOYL TETRAHYDROBIOPTERIN SYNTHASE"/>
    <property type="match status" value="1"/>
</dbReference>
<evidence type="ECO:0000256" key="10">
    <source>
        <dbReference type="PIRSR" id="PIRSR006113-1"/>
    </source>
</evidence>
<dbReference type="Pfam" id="PF01242">
    <property type="entry name" value="PTPS"/>
    <property type="match status" value="1"/>
</dbReference>
<dbReference type="NCBIfam" id="TIGR03367">
    <property type="entry name" value="queuosine_QueD"/>
    <property type="match status" value="1"/>
</dbReference>
<dbReference type="GO" id="GO:0046872">
    <property type="term" value="F:metal ion binding"/>
    <property type="evidence" value="ECO:0007669"/>
    <property type="project" value="UniProtKB-KW"/>
</dbReference>
<evidence type="ECO:0000256" key="1">
    <source>
        <dbReference type="ARBA" id="ARBA00005061"/>
    </source>
</evidence>
<reference evidence="14 17" key="2">
    <citation type="submission" date="2017-06" db="EMBL/GenBank/DDBJ databases">
        <title>Genome sequencing and assembly of Stenotrophomonas maltophilia DF07.</title>
        <authorList>
            <person name="Iyer R."/>
        </authorList>
    </citation>
    <scope>NUCLEOTIDE SEQUENCE [LARGE SCALE GENOMIC DNA]</scope>
    <source>
        <strain evidence="14 17">DF07</strain>
    </source>
</reference>
<dbReference type="EC" id="4.-.-.-" evidence="9"/>
<keyword evidence="5 9" id="KW-0671">Queuosine biosynthesis</keyword>
<keyword evidence="7 9" id="KW-0456">Lyase</keyword>
<dbReference type="Proteomes" id="UP000230167">
    <property type="component" value="Unassembled WGS sequence"/>
</dbReference>
<evidence type="ECO:0000256" key="9">
    <source>
        <dbReference type="PIRNR" id="PIRNR006113"/>
    </source>
</evidence>
<feature type="active site" description="Proton acceptor" evidence="10">
    <location>
        <position position="24"/>
    </location>
</feature>
<dbReference type="UniPathway" id="UPA00391"/>
<comment type="similarity">
    <text evidence="2 9">Belongs to the PTPS family. QueD subfamily.</text>
</comment>
<evidence type="ECO:0000313" key="16">
    <source>
        <dbReference type="EMBL" id="QNG78779.1"/>
    </source>
</evidence>
<proteinExistence type="inferred from homology"/>
<evidence type="ECO:0000313" key="14">
    <source>
        <dbReference type="EMBL" id="PAM68749.1"/>
    </source>
</evidence>
<feature type="active site" description="Charge relay system" evidence="10">
    <location>
        <position position="68"/>
    </location>
</feature>
<evidence type="ECO:0000256" key="3">
    <source>
        <dbReference type="ARBA" id="ARBA00018141"/>
    </source>
</evidence>
<dbReference type="RefSeq" id="WP_005407953.1">
    <property type="nucleotide sequence ID" value="NZ_AP021908.1"/>
</dbReference>
<reference evidence="15 18" key="1">
    <citation type="journal article" date="2017" name="Front. Microbiol.">
        <title>Double-Face Meets the Bacterial World: The Opportunistic Pathogen Stenotrophomonas maltophilia.</title>
        <authorList>
            <person name="Lira F."/>
            <person name="Berg G."/>
            <person name="Martinez J.L."/>
        </authorList>
    </citation>
    <scope>NUCLEOTIDE SEQUENCE [LARGE SCALE GENOMIC DNA]</scope>
    <source>
        <strain evidence="15 18">EA1</strain>
    </source>
</reference>
<dbReference type="Proteomes" id="UP001218208">
    <property type="component" value="Unassembled WGS sequence"/>
</dbReference>
<keyword evidence="4 9" id="KW-0479">Metal-binding</keyword>
<evidence type="ECO:0000256" key="7">
    <source>
        <dbReference type="ARBA" id="ARBA00023239"/>
    </source>
</evidence>
<organism evidence="14 17">
    <name type="scientific">Stenotrophomonas maltophilia</name>
    <name type="common">Pseudomonas maltophilia</name>
    <name type="synonym">Xanthomonas maltophilia</name>
    <dbReference type="NCBI Taxonomy" id="40324"/>
    <lineage>
        <taxon>Bacteria</taxon>
        <taxon>Pseudomonadati</taxon>
        <taxon>Pseudomonadota</taxon>
        <taxon>Gammaproteobacteria</taxon>
        <taxon>Lysobacterales</taxon>
        <taxon>Lysobacteraceae</taxon>
        <taxon>Stenotrophomonas</taxon>
        <taxon>Stenotrophomonas maltophilia group</taxon>
    </lineage>
</organism>
<reference evidence="16 19" key="3">
    <citation type="submission" date="2020-08" db="EMBL/GenBank/DDBJ databases">
        <title>Phenotypic and transcriptomic analysis of seven clinical Stenotrophomonas maltophilia isolates identify a small set of shared and commonly regulated genes involved in biofilm lifestyle.</title>
        <authorList>
            <person name="Alio I."/>
            <person name="Gudzuhn M."/>
            <person name="Streit W."/>
        </authorList>
    </citation>
    <scope>NUCLEOTIDE SEQUENCE [LARGE SCALE GENOMIC DNA]</scope>
    <source>
        <strain evidence="16 19">UHH_SKK55</strain>
    </source>
</reference>
<comment type="cofactor">
    <cofactor evidence="9 11">
        <name>Zn(2+)</name>
        <dbReference type="ChEBI" id="CHEBI:29105"/>
    </cofactor>
    <text evidence="9 11">Binds 1 zinc ion per subunit.</text>
</comment>
<dbReference type="Proteomes" id="UP000216433">
    <property type="component" value="Unassembled WGS sequence"/>
</dbReference>
<feature type="binding site" evidence="11">
    <location>
        <position position="30"/>
    </location>
    <ligand>
        <name>Zn(2+)</name>
        <dbReference type="ChEBI" id="CHEBI:29105"/>
    </ligand>
</feature>
<dbReference type="Gene3D" id="3.30.479.10">
    <property type="entry name" value="6-pyruvoyl tetrahydropterin synthase/QueD"/>
    <property type="match status" value="1"/>
</dbReference>
<dbReference type="EMBL" id="NJGC01000024">
    <property type="protein sequence ID" value="PAM68749.1"/>
    <property type="molecule type" value="Genomic_DNA"/>
</dbReference>
<dbReference type="FunFam" id="3.30.479.10:FF:000001">
    <property type="entry name" value="6-carboxy-5,6,7,8-tetrahydropterin synthase"/>
    <property type="match status" value="1"/>
</dbReference>
<evidence type="ECO:0000256" key="5">
    <source>
        <dbReference type="ARBA" id="ARBA00022785"/>
    </source>
</evidence>
<dbReference type="SUPFAM" id="SSF55620">
    <property type="entry name" value="Tetrahydrobiopterin biosynthesis enzymes-like"/>
    <property type="match status" value="1"/>
</dbReference>
<comment type="pathway">
    <text evidence="1 9">Purine metabolism; 7-cyano-7-deazaguanine biosynthesis.</text>
</comment>
<gene>
    <name evidence="14" type="primary">queD</name>
    <name evidence="15" type="ORF">B9Y64_05115</name>
    <name evidence="14" type="ORF">CEK00_17590</name>
    <name evidence="16" type="ORF">GPNADHDJ_02999</name>
    <name evidence="12" type="ORF">QEG23_002627</name>
    <name evidence="13" type="ORF">REH87_004400</name>
</gene>
<evidence type="ECO:0000313" key="19">
    <source>
        <dbReference type="Proteomes" id="UP000515598"/>
    </source>
</evidence>
<dbReference type="Proteomes" id="UP000515598">
    <property type="component" value="Chromosome"/>
</dbReference>
<evidence type="ECO:0000313" key="18">
    <source>
        <dbReference type="Proteomes" id="UP000230167"/>
    </source>
</evidence>
<dbReference type="GeneID" id="97259660"/>
<dbReference type="EMBL" id="NEQV01000001">
    <property type="protein sequence ID" value="PJL34457.1"/>
    <property type="molecule type" value="Genomic_DNA"/>
</dbReference>
<name>A0A0M1DA22_STEMA</name>
<evidence type="ECO:0000256" key="6">
    <source>
        <dbReference type="ARBA" id="ARBA00022833"/>
    </source>
</evidence>
<dbReference type="EMBL" id="CP060025">
    <property type="protein sequence ID" value="QNG78779.1"/>
    <property type="molecule type" value="Genomic_DNA"/>
</dbReference>
<dbReference type="EMBL" id="ABLTIR010000216">
    <property type="protein sequence ID" value="EKZ1929330.1"/>
    <property type="molecule type" value="Genomic_DNA"/>
</dbReference>
<dbReference type="AlphaFoldDB" id="A0A0M1DA22"/>
<reference evidence="12" key="4">
    <citation type="submission" date="2022-07" db="EMBL/GenBank/DDBJ databases">
        <authorList>
            <consortium name="DAFM: The Division of Animal and Food Microbiology"/>
        </authorList>
    </citation>
    <scope>NUCLEOTIDE SEQUENCE</scope>
    <source>
        <strain evidence="12">19MO01SH01-2</strain>
    </source>
</reference>